<feature type="transmembrane region" description="Helical" evidence="2">
    <location>
        <begin position="7"/>
        <end position="28"/>
    </location>
</feature>
<sequence>MDHFDKLHPFIKATIAIPVAIIVLAIFIQTSTTDRRVANTTQRSIPEQYEPQNTTQTSPENLLNTFSGGWKSKVDLEGPSICAYSNENIQIHAQIKNKNVTAQVEQNGKKNKYVLKEDCLYSWIDTQKSGLKVCELGQYISMFGMFSFFISPDMIMSSISGLNPSMPVSQDVIQGVLSSCKDMDVKDTAFNIPKSIQFTQGTLSDLQQQAK</sequence>
<evidence type="ECO:0000256" key="2">
    <source>
        <dbReference type="SAM" id="Phobius"/>
    </source>
</evidence>
<gene>
    <name evidence="3" type="ORF">CO051_05685</name>
</gene>
<keyword evidence="2" id="KW-1133">Transmembrane helix</keyword>
<keyword evidence="2" id="KW-0472">Membrane</keyword>
<proteinExistence type="predicted"/>
<accession>A0A2M8EX45</accession>
<evidence type="ECO:0000313" key="3">
    <source>
        <dbReference type="EMBL" id="PJC30441.1"/>
    </source>
</evidence>
<dbReference type="Proteomes" id="UP000231383">
    <property type="component" value="Unassembled WGS sequence"/>
</dbReference>
<dbReference type="AlphaFoldDB" id="A0A2M8EX45"/>
<protein>
    <submittedName>
        <fullName evidence="3">Uncharacterized protein</fullName>
    </submittedName>
</protein>
<organism evidence="3 4">
    <name type="scientific">Candidatus Roizmanbacteria bacterium CG_4_9_14_0_2_um_filter_39_13</name>
    <dbReference type="NCBI Taxonomy" id="1974839"/>
    <lineage>
        <taxon>Bacteria</taxon>
        <taxon>Candidatus Roizmaniibacteriota</taxon>
    </lineage>
</organism>
<keyword evidence="2" id="KW-0812">Transmembrane</keyword>
<evidence type="ECO:0000313" key="4">
    <source>
        <dbReference type="Proteomes" id="UP000231383"/>
    </source>
</evidence>
<name>A0A2M8EX45_9BACT</name>
<evidence type="ECO:0000256" key="1">
    <source>
        <dbReference type="SAM" id="MobiDB-lite"/>
    </source>
</evidence>
<feature type="compositionally biased region" description="Polar residues" evidence="1">
    <location>
        <begin position="38"/>
        <end position="60"/>
    </location>
</feature>
<feature type="region of interest" description="Disordered" evidence="1">
    <location>
        <begin position="37"/>
        <end position="60"/>
    </location>
</feature>
<dbReference type="EMBL" id="PFSC01000146">
    <property type="protein sequence ID" value="PJC30441.1"/>
    <property type="molecule type" value="Genomic_DNA"/>
</dbReference>
<comment type="caution">
    <text evidence="3">The sequence shown here is derived from an EMBL/GenBank/DDBJ whole genome shotgun (WGS) entry which is preliminary data.</text>
</comment>
<reference evidence="4" key="1">
    <citation type="submission" date="2017-09" db="EMBL/GenBank/DDBJ databases">
        <title>Depth-based differentiation of microbial function through sediment-hosted aquifers and enrichment of novel symbionts in the deep terrestrial subsurface.</title>
        <authorList>
            <person name="Probst A.J."/>
            <person name="Ladd B."/>
            <person name="Jarett J.K."/>
            <person name="Geller-Mcgrath D.E."/>
            <person name="Sieber C.M.K."/>
            <person name="Emerson J.B."/>
            <person name="Anantharaman K."/>
            <person name="Thomas B.C."/>
            <person name="Malmstrom R."/>
            <person name="Stieglmeier M."/>
            <person name="Klingl A."/>
            <person name="Woyke T."/>
            <person name="Ryan C.M."/>
            <person name="Banfield J.F."/>
        </authorList>
    </citation>
    <scope>NUCLEOTIDE SEQUENCE [LARGE SCALE GENOMIC DNA]</scope>
</reference>